<organism evidence="5 6">
    <name type="scientific">Dictyobacter alpinus</name>
    <dbReference type="NCBI Taxonomy" id="2014873"/>
    <lineage>
        <taxon>Bacteria</taxon>
        <taxon>Bacillati</taxon>
        <taxon>Chloroflexota</taxon>
        <taxon>Ktedonobacteria</taxon>
        <taxon>Ktedonobacterales</taxon>
        <taxon>Dictyobacteraceae</taxon>
        <taxon>Dictyobacter</taxon>
    </lineage>
</organism>
<dbReference type="OrthoDB" id="158803at2"/>
<comment type="caution">
    <text evidence="5">The sequence shown here is derived from an EMBL/GenBank/DDBJ whole genome shotgun (WGS) entry which is preliminary data.</text>
</comment>
<dbReference type="PANTHER" id="PTHR33164">
    <property type="entry name" value="TRANSCRIPTIONAL REGULATOR, MARR FAMILY"/>
    <property type="match status" value="1"/>
</dbReference>
<protein>
    <submittedName>
        <fullName evidence="5">MarR family transcriptional regulator</fullName>
    </submittedName>
</protein>
<dbReference type="PRINTS" id="PR00598">
    <property type="entry name" value="HTHMARR"/>
</dbReference>
<keyword evidence="6" id="KW-1185">Reference proteome</keyword>
<dbReference type="RefSeq" id="WP_126630073.1">
    <property type="nucleotide sequence ID" value="NZ_BIFT01000002.1"/>
</dbReference>
<accession>A0A402BF23</accession>
<dbReference type="InterPro" id="IPR000835">
    <property type="entry name" value="HTH_MarR-typ"/>
</dbReference>
<dbReference type="GO" id="GO:0003700">
    <property type="term" value="F:DNA-binding transcription factor activity"/>
    <property type="evidence" value="ECO:0007669"/>
    <property type="project" value="InterPro"/>
</dbReference>
<dbReference type="GO" id="GO:0006950">
    <property type="term" value="P:response to stress"/>
    <property type="evidence" value="ECO:0007669"/>
    <property type="project" value="TreeGrafter"/>
</dbReference>
<keyword evidence="1" id="KW-0805">Transcription regulation</keyword>
<evidence type="ECO:0000313" key="6">
    <source>
        <dbReference type="Proteomes" id="UP000287171"/>
    </source>
</evidence>
<dbReference type="EMBL" id="BIFT01000002">
    <property type="protein sequence ID" value="GCE29890.1"/>
    <property type="molecule type" value="Genomic_DNA"/>
</dbReference>
<dbReference type="InterPro" id="IPR036388">
    <property type="entry name" value="WH-like_DNA-bd_sf"/>
</dbReference>
<dbReference type="SUPFAM" id="SSF46785">
    <property type="entry name" value="Winged helix' DNA-binding domain"/>
    <property type="match status" value="1"/>
</dbReference>
<evidence type="ECO:0000256" key="2">
    <source>
        <dbReference type="ARBA" id="ARBA00023125"/>
    </source>
</evidence>
<feature type="domain" description="HTH marR-type" evidence="4">
    <location>
        <begin position="1"/>
        <end position="143"/>
    </location>
</feature>
<dbReference type="InterPro" id="IPR023187">
    <property type="entry name" value="Tscrpt_reg_MarR-type_CS"/>
</dbReference>
<dbReference type="SMART" id="SM00347">
    <property type="entry name" value="HTH_MARR"/>
    <property type="match status" value="1"/>
</dbReference>
<dbReference type="Pfam" id="PF12802">
    <property type="entry name" value="MarR_2"/>
    <property type="match status" value="1"/>
</dbReference>
<reference evidence="6" key="1">
    <citation type="submission" date="2018-12" db="EMBL/GenBank/DDBJ databases">
        <title>Tengunoibacter tsumagoiensis gen. nov., sp. nov., Dictyobacter kobayashii sp. nov., D. alpinus sp. nov., and D. joshuensis sp. nov. and description of Dictyobacteraceae fam. nov. within the order Ktedonobacterales isolated from Tengu-no-mugimeshi.</title>
        <authorList>
            <person name="Wang C.M."/>
            <person name="Zheng Y."/>
            <person name="Sakai Y."/>
            <person name="Toyoda A."/>
            <person name="Minakuchi Y."/>
            <person name="Abe K."/>
            <person name="Yokota A."/>
            <person name="Yabe S."/>
        </authorList>
    </citation>
    <scope>NUCLEOTIDE SEQUENCE [LARGE SCALE GENOMIC DNA]</scope>
    <source>
        <strain evidence="6">Uno16</strain>
    </source>
</reference>
<name>A0A402BF23_9CHLR</name>
<dbReference type="GO" id="GO:0003677">
    <property type="term" value="F:DNA binding"/>
    <property type="evidence" value="ECO:0007669"/>
    <property type="project" value="UniProtKB-KW"/>
</dbReference>
<dbReference type="AlphaFoldDB" id="A0A402BF23"/>
<evidence type="ECO:0000256" key="3">
    <source>
        <dbReference type="ARBA" id="ARBA00023163"/>
    </source>
</evidence>
<sequence>MKHQLNLGVRTWLHLNRVRFKVEKHLAKHLDCYDLTPAQFGVLAHLQAYPDISQQRLANLLFVTKGNIVGLLNRLEQRDLVQRRPDPEDGRTHVVSLTERGRALAAQVVPEQEKLVVKYMAFATLENQRELHQLLLTLDRNLGSD</sequence>
<dbReference type="PANTHER" id="PTHR33164:SF85">
    <property type="entry name" value="TRANSCRIPTIONAL REGULATOR, MARR FAMILY"/>
    <property type="match status" value="1"/>
</dbReference>
<gene>
    <name evidence="5" type="ORF">KDA_53740</name>
</gene>
<evidence type="ECO:0000259" key="4">
    <source>
        <dbReference type="PROSITE" id="PS50995"/>
    </source>
</evidence>
<proteinExistence type="predicted"/>
<keyword evidence="2" id="KW-0238">DNA-binding</keyword>
<dbReference type="PROSITE" id="PS50995">
    <property type="entry name" value="HTH_MARR_2"/>
    <property type="match status" value="1"/>
</dbReference>
<dbReference type="PROSITE" id="PS01117">
    <property type="entry name" value="HTH_MARR_1"/>
    <property type="match status" value="1"/>
</dbReference>
<dbReference type="InterPro" id="IPR039422">
    <property type="entry name" value="MarR/SlyA-like"/>
</dbReference>
<evidence type="ECO:0000256" key="1">
    <source>
        <dbReference type="ARBA" id="ARBA00023015"/>
    </source>
</evidence>
<dbReference type="Proteomes" id="UP000287171">
    <property type="component" value="Unassembled WGS sequence"/>
</dbReference>
<keyword evidence="3" id="KW-0804">Transcription</keyword>
<dbReference type="Gene3D" id="1.10.10.10">
    <property type="entry name" value="Winged helix-like DNA-binding domain superfamily/Winged helix DNA-binding domain"/>
    <property type="match status" value="1"/>
</dbReference>
<dbReference type="InterPro" id="IPR036390">
    <property type="entry name" value="WH_DNA-bd_sf"/>
</dbReference>
<evidence type="ECO:0000313" key="5">
    <source>
        <dbReference type="EMBL" id="GCE29890.1"/>
    </source>
</evidence>